<dbReference type="PANTHER" id="PTHR45749">
    <property type="match status" value="1"/>
</dbReference>
<reference evidence="3" key="1">
    <citation type="submission" date="2025-08" db="UniProtKB">
        <authorList>
            <consortium name="RefSeq"/>
        </authorList>
    </citation>
    <scope>IDENTIFICATION</scope>
</reference>
<proteinExistence type="predicted"/>
<sequence length="139" mass="15800">MKGQQKNVQEQLSKGLANRIAENRQKIRSIVETVILCGRQNLPLCGNHKGHEDDRSNFRALLNFRISSGDKVLEEHLKTTGPKNATYTSSIIQNEVIDTIADYIRQKIFSQVKNSLFFLIIADEVTDVSNKEKLAFVLR</sequence>
<dbReference type="GeneID" id="106807504"/>
<evidence type="ECO:0000313" key="2">
    <source>
        <dbReference type="Proteomes" id="UP000695022"/>
    </source>
</evidence>
<gene>
    <name evidence="3" type="primary">LOC106807504</name>
</gene>
<dbReference type="PANTHER" id="PTHR45749:SF21">
    <property type="entry name" value="DUF4371 DOMAIN-CONTAINING PROTEIN"/>
    <property type="match status" value="1"/>
</dbReference>
<keyword evidence="2" id="KW-1185">Reference proteome</keyword>
<protein>
    <submittedName>
        <fullName evidence="3">Uncharacterized protein LOC106807504</fullName>
    </submittedName>
</protein>
<evidence type="ECO:0000259" key="1">
    <source>
        <dbReference type="Pfam" id="PF14291"/>
    </source>
</evidence>
<dbReference type="Pfam" id="PF14291">
    <property type="entry name" value="DUF4371"/>
    <property type="match status" value="1"/>
</dbReference>
<name>A0ABM1DZG0_PRICU</name>
<dbReference type="RefSeq" id="XP_014665331.1">
    <property type="nucleotide sequence ID" value="XM_014809845.1"/>
</dbReference>
<evidence type="ECO:0000313" key="3">
    <source>
        <dbReference type="RefSeq" id="XP_014665331.1"/>
    </source>
</evidence>
<feature type="domain" description="DUF4371" evidence="1">
    <location>
        <begin position="38"/>
        <end position="139"/>
    </location>
</feature>
<organism evidence="2 3">
    <name type="scientific">Priapulus caudatus</name>
    <name type="common">Priapulid worm</name>
    <dbReference type="NCBI Taxonomy" id="37621"/>
    <lineage>
        <taxon>Eukaryota</taxon>
        <taxon>Metazoa</taxon>
        <taxon>Ecdysozoa</taxon>
        <taxon>Scalidophora</taxon>
        <taxon>Priapulida</taxon>
        <taxon>Priapulimorpha</taxon>
        <taxon>Priapulimorphida</taxon>
        <taxon>Priapulidae</taxon>
        <taxon>Priapulus</taxon>
    </lineage>
</organism>
<accession>A0ABM1DZG0</accession>
<dbReference type="InterPro" id="IPR025398">
    <property type="entry name" value="DUF4371"/>
</dbReference>
<dbReference type="Proteomes" id="UP000695022">
    <property type="component" value="Unplaced"/>
</dbReference>